<feature type="region of interest" description="Disordered" evidence="1">
    <location>
        <begin position="1"/>
        <end position="53"/>
    </location>
</feature>
<gene>
    <name evidence="2" type="ORF">NMY3_01902</name>
</gene>
<evidence type="ECO:0000313" key="2">
    <source>
        <dbReference type="EMBL" id="ALI36105.1"/>
    </source>
</evidence>
<feature type="compositionally biased region" description="Polar residues" evidence="1">
    <location>
        <begin position="1"/>
        <end position="16"/>
    </location>
</feature>
<sequence length="77" mass="8301">MLFQTAGSGLGLSTNYDGLDDLTYVDPNRDAKGEFDSESENGPSSSIDSDIIDQDKITSGGLFLTIDKRSEVPNKIK</sequence>
<name>A0A654LY12_9ARCH</name>
<organism evidence="2 3">
    <name type="scientific">Candidatus Nitrosocosmicus oleophilus</name>
    <dbReference type="NCBI Taxonomy" id="1353260"/>
    <lineage>
        <taxon>Archaea</taxon>
        <taxon>Nitrososphaerota</taxon>
        <taxon>Nitrososphaeria</taxon>
        <taxon>Nitrososphaerales</taxon>
        <taxon>Nitrososphaeraceae</taxon>
        <taxon>Candidatus Nitrosocosmicus</taxon>
    </lineage>
</organism>
<keyword evidence="3" id="KW-1185">Reference proteome</keyword>
<evidence type="ECO:0000313" key="3">
    <source>
        <dbReference type="Proteomes" id="UP000058925"/>
    </source>
</evidence>
<evidence type="ECO:0000256" key="1">
    <source>
        <dbReference type="SAM" id="MobiDB-lite"/>
    </source>
</evidence>
<proteinExistence type="predicted"/>
<accession>A0A654LY12</accession>
<dbReference type="KEGG" id="taa:NMY3_01902"/>
<dbReference type="AlphaFoldDB" id="A0A654LY12"/>
<protein>
    <submittedName>
        <fullName evidence="2">Uncharacterized protein</fullName>
    </submittedName>
</protein>
<dbReference type="Proteomes" id="UP000058925">
    <property type="component" value="Chromosome"/>
</dbReference>
<reference evidence="3" key="1">
    <citation type="submission" date="2015-10" db="EMBL/GenBank/DDBJ databases">
        <title>Niche specialization of a soil ammonia-oxidizing archaeon, Candidatus Nitrosocosmicus oleophilus.</title>
        <authorList>
            <person name="Jung M.-Y."/>
            <person name="Rhee S.-K."/>
        </authorList>
    </citation>
    <scope>NUCLEOTIDE SEQUENCE [LARGE SCALE GENOMIC DNA]</scope>
    <source>
        <strain evidence="3">MY3</strain>
    </source>
</reference>
<dbReference type="EMBL" id="CP012850">
    <property type="protein sequence ID" value="ALI36105.1"/>
    <property type="molecule type" value="Genomic_DNA"/>
</dbReference>